<gene>
    <name evidence="8" type="primary">ACPP-L</name>
    <name evidence="8" type="ORF">Hamer_G026050</name>
</gene>
<keyword evidence="4" id="KW-0378">Hydrolase</keyword>
<keyword evidence="3" id="KW-0732">Signal</keyword>
<name>A0A8J5KQ71_HOMAM</name>
<evidence type="ECO:0000256" key="5">
    <source>
        <dbReference type="ARBA" id="ARBA00023157"/>
    </source>
</evidence>
<reference evidence="8" key="1">
    <citation type="journal article" date="2021" name="Sci. Adv.">
        <title>The American lobster genome reveals insights on longevity, neural, and immune adaptations.</title>
        <authorList>
            <person name="Polinski J.M."/>
            <person name="Zimin A.V."/>
            <person name="Clark K.F."/>
            <person name="Kohn A.B."/>
            <person name="Sadowski N."/>
            <person name="Timp W."/>
            <person name="Ptitsyn A."/>
            <person name="Khanna P."/>
            <person name="Romanova D.Y."/>
            <person name="Williams P."/>
            <person name="Greenwood S.J."/>
            <person name="Moroz L.L."/>
            <person name="Walt D.R."/>
            <person name="Bodnar A.G."/>
        </authorList>
    </citation>
    <scope>NUCLEOTIDE SEQUENCE</scope>
    <source>
        <strain evidence="8">GMGI-L3</strain>
    </source>
</reference>
<accession>A0A8J5KQ71</accession>
<organism evidence="8 9">
    <name type="scientific">Homarus americanus</name>
    <name type="common">American lobster</name>
    <dbReference type="NCBI Taxonomy" id="6706"/>
    <lineage>
        <taxon>Eukaryota</taxon>
        <taxon>Metazoa</taxon>
        <taxon>Ecdysozoa</taxon>
        <taxon>Arthropoda</taxon>
        <taxon>Crustacea</taxon>
        <taxon>Multicrustacea</taxon>
        <taxon>Malacostraca</taxon>
        <taxon>Eumalacostraca</taxon>
        <taxon>Eucarida</taxon>
        <taxon>Decapoda</taxon>
        <taxon>Pleocyemata</taxon>
        <taxon>Astacidea</taxon>
        <taxon>Nephropoidea</taxon>
        <taxon>Nephropidae</taxon>
        <taxon>Homarus</taxon>
    </lineage>
</organism>
<keyword evidence="7" id="KW-0812">Transmembrane</keyword>
<dbReference type="AlphaFoldDB" id="A0A8J5KQ71"/>
<comment type="catalytic activity">
    <reaction evidence="1">
        <text>a phosphate monoester + H2O = an alcohol + phosphate</text>
        <dbReference type="Rhea" id="RHEA:15017"/>
        <dbReference type="ChEBI" id="CHEBI:15377"/>
        <dbReference type="ChEBI" id="CHEBI:30879"/>
        <dbReference type="ChEBI" id="CHEBI:43474"/>
        <dbReference type="ChEBI" id="CHEBI:67140"/>
        <dbReference type="EC" id="3.1.3.2"/>
    </reaction>
</comment>
<dbReference type="GO" id="GO:0003993">
    <property type="term" value="F:acid phosphatase activity"/>
    <property type="evidence" value="ECO:0007669"/>
    <property type="project" value="UniProtKB-EC"/>
</dbReference>
<protein>
    <recommendedName>
        <fullName evidence="2">acid phosphatase</fullName>
        <ecNumber evidence="2">3.1.3.2</ecNumber>
    </recommendedName>
</protein>
<dbReference type="OrthoDB" id="10257284at2759"/>
<keyword evidence="7" id="KW-0472">Membrane</keyword>
<feature type="transmembrane region" description="Helical" evidence="7">
    <location>
        <begin position="104"/>
        <end position="123"/>
    </location>
</feature>
<keyword evidence="5" id="KW-1015">Disulfide bond</keyword>
<evidence type="ECO:0000256" key="1">
    <source>
        <dbReference type="ARBA" id="ARBA00000032"/>
    </source>
</evidence>
<proteinExistence type="predicted"/>
<comment type="caution">
    <text evidence="8">The sequence shown here is derived from an EMBL/GenBank/DDBJ whole genome shotgun (WGS) entry which is preliminary data.</text>
</comment>
<evidence type="ECO:0000313" key="8">
    <source>
        <dbReference type="EMBL" id="KAG7171234.1"/>
    </source>
</evidence>
<dbReference type="PANTHER" id="PTHR11567">
    <property type="entry name" value="ACID PHOSPHATASE-RELATED"/>
    <property type="match status" value="1"/>
</dbReference>
<keyword evidence="6" id="KW-0325">Glycoprotein</keyword>
<sequence length="146" mass="16293">MYMYSAHDTTLSILLLGLGVFNNLAPPYATTVLVELHKMDEQYYVKMFLRNDTNMIEPPHELILPGCSTVCPLDRWNTLVNAIIPHDWKRECGVSEPFKLSTGALAGLTAGILLAVILLVALIKNVLGCKRGSHQFEYQTVPNNYS</sequence>
<keyword evidence="7" id="KW-1133">Transmembrane helix</keyword>
<evidence type="ECO:0000256" key="4">
    <source>
        <dbReference type="ARBA" id="ARBA00022801"/>
    </source>
</evidence>
<dbReference type="Proteomes" id="UP000747542">
    <property type="component" value="Unassembled WGS sequence"/>
</dbReference>
<dbReference type="EMBL" id="JAHLQT010012597">
    <property type="protein sequence ID" value="KAG7171234.1"/>
    <property type="molecule type" value="Genomic_DNA"/>
</dbReference>
<evidence type="ECO:0000256" key="2">
    <source>
        <dbReference type="ARBA" id="ARBA00012646"/>
    </source>
</evidence>
<dbReference type="PANTHER" id="PTHR11567:SF211">
    <property type="entry name" value="PROSTATIC ACID PHOSPHATASE"/>
    <property type="match status" value="1"/>
</dbReference>
<evidence type="ECO:0000256" key="7">
    <source>
        <dbReference type="SAM" id="Phobius"/>
    </source>
</evidence>
<keyword evidence="9" id="KW-1185">Reference proteome</keyword>
<evidence type="ECO:0000256" key="3">
    <source>
        <dbReference type="ARBA" id="ARBA00022729"/>
    </source>
</evidence>
<evidence type="ECO:0000256" key="6">
    <source>
        <dbReference type="ARBA" id="ARBA00023180"/>
    </source>
</evidence>
<dbReference type="InterPro" id="IPR050645">
    <property type="entry name" value="Histidine_acid_phosphatase"/>
</dbReference>
<evidence type="ECO:0000313" key="9">
    <source>
        <dbReference type="Proteomes" id="UP000747542"/>
    </source>
</evidence>
<dbReference type="EC" id="3.1.3.2" evidence="2"/>